<dbReference type="Gene3D" id="3.10.450.160">
    <property type="entry name" value="inner membrane protein cigr"/>
    <property type="match status" value="1"/>
</dbReference>
<evidence type="ECO:0000313" key="4">
    <source>
        <dbReference type="EMBL" id="PEH37422.1"/>
    </source>
</evidence>
<reference evidence="4" key="3">
    <citation type="submission" date="2017-09" db="EMBL/GenBank/DDBJ databases">
        <title>FDA dAtabase for Regulatory Grade micrObial Sequences (FDA-ARGOS): Supporting development and validation of Infectious Disease Dx tests.</title>
        <authorList>
            <person name="Minogue T."/>
            <person name="Wolcott M."/>
            <person name="Wasieloski L."/>
            <person name="Aguilar W."/>
            <person name="Moore D."/>
            <person name="Tallon L.J."/>
            <person name="Sadzewicz L."/>
            <person name="Ott S."/>
            <person name="Zhao X."/>
            <person name="Nagaraj S."/>
            <person name="Vavikolanu K."/>
            <person name="Aluvathingal J."/>
            <person name="Nadendla S."/>
            <person name="Sichtig H."/>
        </authorList>
    </citation>
    <scope>NUCLEOTIDE SEQUENCE</scope>
    <source>
        <strain evidence="4">FDAARGOS_390</strain>
    </source>
</reference>
<dbReference type="Proteomes" id="UP000029590">
    <property type="component" value="Unassembled WGS sequence"/>
</dbReference>
<organism evidence="4 7">
    <name type="scientific">Burkholderia gladioli</name>
    <name type="common">Pseudomonas marginata</name>
    <name type="synonym">Phytomonas marginata</name>
    <dbReference type="NCBI Taxonomy" id="28095"/>
    <lineage>
        <taxon>Bacteria</taxon>
        <taxon>Pseudomonadati</taxon>
        <taxon>Pseudomonadota</taxon>
        <taxon>Betaproteobacteria</taxon>
        <taxon>Burkholderiales</taxon>
        <taxon>Burkholderiaceae</taxon>
        <taxon>Burkholderia</taxon>
    </lineage>
</organism>
<sequence length="138" mass="14910">MKTSRWLLAVWLTGSLASSLAFAQQPPHGGDHGPGPGDHGGPGGPGQHHPHPGHGGTAGHPPMRPAPRDEPPGGFIEGHRDWHRGDRLPSEYRDRQYVIDDWRSYNLPPPRRGYQWVGIGGDHLQVQIGTGIVLSIGP</sequence>
<dbReference type="GeneID" id="66458723"/>
<reference evidence="3 6" key="1">
    <citation type="submission" date="2014-04" db="EMBL/GenBank/DDBJ databases">
        <authorList>
            <person name="Bishop-Lilly K.A."/>
            <person name="Broomall S.M."/>
            <person name="Chain P.S."/>
            <person name="Chertkov O."/>
            <person name="Coyne S.R."/>
            <person name="Daligault H.E."/>
            <person name="Davenport K.W."/>
            <person name="Erkkila T."/>
            <person name="Frey K.G."/>
            <person name="Gibbons H.S."/>
            <person name="Gu W."/>
            <person name="Jaissle J."/>
            <person name="Johnson S.L."/>
            <person name="Koroleva G.I."/>
            <person name="Ladner J.T."/>
            <person name="Lo C.-C."/>
            <person name="Minogue T.D."/>
            <person name="Munk C."/>
            <person name="Palacios G.F."/>
            <person name="Redden C.L."/>
            <person name="Rosenzweig C.N."/>
            <person name="Scholz M.B."/>
            <person name="Teshima H."/>
            <person name="Xu Y."/>
        </authorList>
    </citation>
    <scope>NUCLEOTIDE SEQUENCE [LARGE SCALE GENOMIC DNA]</scope>
    <source>
        <strain evidence="3">Gladioli</strain>
        <strain evidence="6">gladioli</strain>
    </source>
</reference>
<feature type="compositionally biased region" description="Basic and acidic residues" evidence="1">
    <location>
        <begin position="66"/>
        <end position="90"/>
    </location>
</feature>
<dbReference type="EMBL" id="PDDY01000004">
    <property type="protein sequence ID" value="PEH37422.1"/>
    <property type="molecule type" value="Genomic_DNA"/>
</dbReference>
<dbReference type="EMBL" id="CP104214">
    <property type="protein sequence ID" value="UWX69399.1"/>
    <property type="molecule type" value="Genomic_DNA"/>
</dbReference>
<feature type="compositionally biased region" description="Gly residues" evidence="1">
    <location>
        <begin position="32"/>
        <end position="46"/>
    </location>
</feature>
<accession>A0A095FKM2</accession>
<reference evidence="7" key="2">
    <citation type="submission" date="2017-09" db="EMBL/GenBank/DDBJ databases">
        <title>FDA dAtabase for Regulatory Grade micrObial Sequences (FDA-ARGOS): Supporting development and validation of Infectious Disease Dx tests.</title>
        <authorList>
            <person name="Minogue T."/>
            <person name="Wolcott M."/>
            <person name="Wasieloski L."/>
            <person name="Aguilar W."/>
            <person name="Moore D."/>
            <person name="Tallon L."/>
            <person name="Sadzewicz L."/>
            <person name="Ott S."/>
            <person name="Zhao X."/>
            <person name="Nagaraj S."/>
            <person name="Vavikolanu K."/>
            <person name="Aluvathingal J."/>
            <person name="Nadendla S."/>
            <person name="Sichtig H."/>
        </authorList>
    </citation>
    <scope>NUCLEOTIDE SEQUENCE [LARGE SCALE GENOMIC DNA]</scope>
    <source>
        <strain evidence="7">FDAARGOS_390</strain>
    </source>
</reference>
<feature type="chain" id="PRO_5011844072" evidence="2">
    <location>
        <begin position="24"/>
        <end position="138"/>
    </location>
</feature>
<dbReference type="OMA" id="ANAPGHW"/>
<dbReference type="EMBL" id="JPGG01000015">
    <property type="protein sequence ID" value="KGC17525.1"/>
    <property type="molecule type" value="Genomic_DNA"/>
</dbReference>
<protein>
    <submittedName>
        <fullName evidence="5">RcnB family protein</fullName>
    </submittedName>
</protein>
<evidence type="ECO:0000256" key="2">
    <source>
        <dbReference type="SAM" id="SignalP"/>
    </source>
</evidence>
<dbReference type="OrthoDB" id="6687316at2"/>
<dbReference type="Proteomes" id="UP001059745">
    <property type="component" value="Chromosome 1"/>
</dbReference>
<dbReference type="RefSeq" id="WP_013698930.1">
    <property type="nucleotide sequence ID" value="NZ_CADEPO010000014.1"/>
</dbReference>
<dbReference type="KEGG" id="bgo:BM43_458"/>
<feature type="region of interest" description="Disordered" evidence="1">
    <location>
        <begin position="22"/>
        <end position="90"/>
    </location>
</feature>
<dbReference type="InterPro" id="IPR024572">
    <property type="entry name" value="RcnB"/>
</dbReference>
<evidence type="ECO:0000313" key="6">
    <source>
        <dbReference type="Proteomes" id="UP000029590"/>
    </source>
</evidence>
<evidence type="ECO:0000313" key="7">
    <source>
        <dbReference type="Proteomes" id="UP000220629"/>
    </source>
</evidence>
<accession>A0A0D5DJJ6</accession>
<dbReference type="AlphaFoldDB" id="A0A095FKM2"/>
<name>A0A095FKM2_BURGA</name>
<proteinExistence type="predicted"/>
<gene>
    <name evidence="4" type="ORF">CRM94_23055</name>
    <name evidence="3" type="ORF">DM48_5186</name>
    <name evidence="5" type="ORF">NYZ96_14465</name>
</gene>
<reference evidence="5" key="4">
    <citation type="submission" date="2022-09" db="EMBL/GenBank/DDBJ databases">
        <title>Genomic of Burkholderia gladioli.</title>
        <authorList>
            <person name="Wu H."/>
        </authorList>
    </citation>
    <scope>NUCLEOTIDE SEQUENCE</scope>
    <source>
        <strain evidence="5">ZN-S4</strain>
    </source>
</reference>
<evidence type="ECO:0000313" key="5">
    <source>
        <dbReference type="EMBL" id="UWX69399.1"/>
    </source>
</evidence>
<evidence type="ECO:0000313" key="3">
    <source>
        <dbReference type="EMBL" id="KGC17525.1"/>
    </source>
</evidence>
<evidence type="ECO:0000256" key="1">
    <source>
        <dbReference type="SAM" id="MobiDB-lite"/>
    </source>
</evidence>
<keyword evidence="2" id="KW-0732">Signal</keyword>
<feature type="signal peptide" evidence="2">
    <location>
        <begin position="1"/>
        <end position="23"/>
    </location>
</feature>
<dbReference type="Pfam" id="PF11776">
    <property type="entry name" value="RcnB"/>
    <property type="match status" value="1"/>
</dbReference>
<dbReference type="Proteomes" id="UP000220629">
    <property type="component" value="Unassembled WGS sequence"/>
</dbReference>